<reference evidence="8 9" key="1">
    <citation type="journal article" date="2008" name="Nature">
        <title>The Phaeodactylum genome reveals the evolutionary history of diatom genomes.</title>
        <authorList>
            <person name="Bowler C."/>
            <person name="Allen A.E."/>
            <person name="Badger J.H."/>
            <person name="Grimwood J."/>
            <person name="Jabbari K."/>
            <person name="Kuo A."/>
            <person name="Maheswari U."/>
            <person name="Martens C."/>
            <person name="Maumus F."/>
            <person name="Otillar R.P."/>
            <person name="Rayko E."/>
            <person name="Salamov A."/>
            <person name="Vandepoele K."/>
            <person name="Beszteri B."/>
            <person name="Gruber A."/>
            <person name="Heijde M."/>
            <person name="Katinka M."/>
            <person name="Mock T."/>
            <person name="Valentin K."/>
            <person name="Verret F."/>
            <person name="Berges J.A."/>
            <person name="Brownlee C."/>
            <person name="Cadoret J.P."/>
            <person name="Chiovitti A."/>
            <person name="Choi C.J."/>
            <person name="Coesel S."/>
            <person name="De Martino A."/>
            <person name="Detter J.C."/>
            <person name="Durkin C."/>
            <person name="Falciatore A."/>
            <person name="Fournet J."/>
            <person name="Haruta M."/>
            <person name="Huysman M.J."/>
            <person name="Jenkins B.D."/>
            <person name="Jiroutova K."/>
            <person name="Jorgensen R.E."/>
            <person name="Joubert Y."/>
            <person name="Kaplan A."/>
            <person name="Kroger N."/>
            <person name="Kroth P.G."/>
            <person name="La Roche J."/>
            <person name="Lindquist E."/>
            <person name="Lommer M."/>
            <person name="Martin-Jezequel V."/>
            <person name="Lopez P.J."/>
            <person name="Lucas S."/>
            <person name="Mangogna M."/>
            <person name="McGinnis K."/>
            <person name="Medlin L.K."/>
            <person name="Montsant A."/>
            <person name="Oudot-Le Secq M.P."/>
            <person name="Napoli C."/>
            <person name="Obornik M."/>
            <person name="Parker M.S."/>
            <person name="Petit J.L."/>
            <person name="Porcel B.M."/>
            <person name="Poulsen N."/>
            <person name="Robison M."/>
            <person name="Rychlewski L."/>
            <person name="Rynearson T.A."/>
            <person name="Schmutz J."/>
            <person name="Shapiro H."/>
            <person name="Siaut M."/>
            <person name="Stanley M."/>
            <person name="Sussman M.R."/>
            <person name="Taylor A.R."/>
            <person name="Vardi A."/>
            <person name="von Dassow P."/>
            <person name="Vyverman W."/>
            <person name="Willis A."/>
            <person name="Wyrwicz L.S."/>
            <person name="Rokhsar D.S."/>
            <person name="Weissenbach J."/>
            <person name="Armbrust E.V."/>
            <person name="Green B.R."/>
            <person name="Van de Peer Y."/>
            <person name="Grigoriev I.V."/>
        </authorList>
    </citation>
    <scope>NUCLEOTIDE SEQUENCE [LARGE SCALE GENOMIC DNA]</scope>
    <source>
        <strain evidence="8 9">CCAP 1055/1</strain>
    </source>
</reference>
<dbReference type="Gene3D" id="2.40.50.140">
    <property type="entry name" value="Nucleic acid-binding proteins"/>
    <property type="match status" value="4"/>
</dbReference>
<accession>B7FZZ4</accession>
<keyword evidence="3" id="KW-0677">Repeat</keyword>
<proteinExistence type="inferred from homology"/>
<keyword evidence="9" id="KW-1185">Reference proteome</keyword>
<dbReference type="PROSITE" id="PS51857">
    <property type="entry name" value="CSD_2"/>
    <property type="match status" value="1"/>
</dbReference>
<protein>
    <recommendedName>
        <fullName evidence="7">CSD domain-containing protein</fullName>
    </recommendedName>
</protein>
<dbReference type="InterPro" id="IPR002059">
    <property type="entry name" value="CSP_DNA-bd"/>
</dbReference>
<dbReference type="STRING" id="556484.B7FZZ4"/>
<dbReference type="AlphaFoldDB" id="B7FZZ4"/>
<keyword evidence="4" id="KW-0694">RNA-binding</keyword>
<evidence type="ECO:0000256" key="4">
    <source>
        <dbReference type="ARBA" id="ARBA00022884"/>
    </source>
</evidence>
<dbReference type="GO" id="GO:0003723">
    <property type="term" value="F:RNA binding"/>
    <property type="evidence" value="ECO:0007669"/>
    <property type="project" value="UniProtKB-KW"/>
</dbReference>
<dbReference type="EMBL" id="CM000612">
    <property type="protein sequence ID" value="EEC47997.1"/>
    <property type="molecule type" value="Genomic_DNA"/>
</dbReference>
<dbReference type="PANTHER" id="PTHR12913">
    <property type="entry name" value="UNR PROTEIN N-RAS UPSTREAM GENE PROTEIN"/>
    <property type="match status" value="1"/>
</dbReference>
<organism evidence="8 9">
    <name type="scientific">Phaeodactylum tricornutum (strain CCAP 1055/1)</name>
    <dbReference type="NCBI Taxonomy" id="556484"/>
    <lineage>
        <taxon>Eukaryota</taxon>
        <taxon>Sar</taxon>
        <taxon>Stramenopiles</taxon>
        <taxon>Ochrophyta</taxon>
        <taxon>Bacillariophyta</taxon>
        <taxon>Bacillariophyceae</taxon>
        <taxon>Bacillariophycidae</taxon>
        <taxon>Naviculales</taxon>
        <taxon>Phaeodactylaceae</taxon>
        <taxon>Phaeodactylum</taxon>
    </lineage>
</organism>
<evidence type="ECO:0000313" key="9">
    <source>
        <dbReference type="Proteomes" id="UP000000759"/>
    </source>
</evidence>
<dbReference type="PROSITE" id="PS00352">
    <property type="entry name" value="CSD_1"/>
    <property type="match status" value="1"/>
</dbReference>
<evidence type="ECO:0000256" key="1">
    <source>
        <dbReference type="ARBA" id="ARBA00004496"/>
    </source>
</evidence>
<dbReference type="SUPFAM" id="SSF50249">
    <property type="entry name" value="Nucleic acid-binding proteins"/>
    <property type="match status" value="2"/>
</dbReference>
<feature type="compositionally biased region" description="Basic and acidic residues" evidence="6">
    <location>
        <begin position="206"/>
        <end position="215"/>
    </location>
</feature>
<feature type="compositionally biased region" description="Basic and acidic residues" evidence="6">
    <location>
        <begin position="92"/>
        <end position="111"/>
    </location>
</feature>
<feature type="region of interest" description="Disordered" evidence="6">
    <location>
        <begin position="811"/>
        <end position="854"/>
    </location>
</feature>
<dbReference type="PaxDb" id="2850-Phatr46078"/>
<dbReference type="SMART" id="SM00357">
    <property type="entry name" value="CSP"/>
    <property type="match status" value="3"/>
</dbReference>
<evidence type="ECO:0000313" key="8">
    <source>
        <dbReference type="EMBL" id="EEC47997.1"/>
    </source>
</evidence>
<sequence>MTDAPRDMGRIFQDRRRAAALSNPRNPTPAVVPTHASSTSRTPPPQPSPLPSLLDIQAEQQQQQQQQPVRGTRGGRADGNGNRYNSGGPSQHRSERGNRRTTHRGPDHSRLPLEQGVICSLRDNFGFIRCAERPEEIFFHYSALHDATAHPDDLQIDTEVQFRVGSSARDADKLAALDVCVLEPGTVVWETEDTPGQRFTGIVERPVRTDRAGDRHHNRNSGKSSAVSTDGTIRVLVPPERTASVENESVEPAEPAPVEAITAKAEGPLLRFTLDDYGQTPGAVESSANSGDVRNTRRSTRLSRGDLVEFSMVTDRRTKDQFARNITLILSEKERAGQEAEKRMLDEATEEHGVVTSLKGDYGFLKSNKRREQVYFHYSSIHLSDDEDGDGADDEDFVLKEGQEMKFLVVQDDREGSNRPSQRRISARKVKAQPRGSVKFHDVLATGMTGVVTMCPQPVDSGHSLEQRGRVRLAQPIHDVDEEGNERVIQEVYLTSHESPGGTYSFHSGADVGVWISIGDTLLFDVWRDFVDEGACHAAPTQFLTPSDHPLNIGSATSDEYLDNESADIDPKRAVRLINMSLAMRAEGVVNAVKEGYGFIHFAERPVDVHFKLYQMLPDELQVDLRRNMGLSEIDEHGSPLRLEPGVEVHFDLSIHGNINSHATSRHHRSRQSSQPHERENMKAQRVLLLPPNTVVLKKVLTMDAEGVISKEDMKQPYAGAVDLEEAVNPMTTDERHPMVAKLIDEYLASDIETPIVFRDIQSVKEDEVLLELIEQKAKGALNLTHIKQSGEPSYEGRVCISKVIAEPTKANEETPSYADEKKDVKELDTDGADESGKGNTKPGLPPVKGRTKGAPKAFKSLRFDKSSLSLELRDDLPPSLDDRVTLDVVQSRRTGQCVLENIRVVERHISEISVTEATGLGVVHEVVPARQFGFISVLDDNAAKREILFFNLSSVLGASPETESTAPANKKKALIRKGDEVKFDIGTEKNGKRVALNVTVLPKETISSKPDPNACKGIILLQPAYTTLKNTPIRHASSAVSQEGGKPGRWDSIDEDRKKPSVTEPVTEQGCILLLEDPLHMFGVKAGAAVANESGDKADGSSPLLSTLRYKKGALAAQGAGSSLAVDQSSHPRRGDLVSFVPSKNGKGLRDVRVLVSGQATLMRGRLQDLNFAAGTADFYAANEDEDKYPVELAQIVGCKLSVLKEDEAVEGILHEGKLYGLCRTTDLYLESKLAGDRE</sequence>
<dbReference type="InterPro" id="IPR019844">
    <property type="entry name" value="CSD_CS"/>
</dbReference>
<feature type="compositionally biased region" description="Polar residues" evidence="6">
    <location>
        <begin position="221"/>
        <end position="231"/>
    </location>
</feature>
<reference evidence="9" key="2">
    <citation type="submission" date="2008-08" db="EMBL/GenBank/DDBJ databases">
        <authorList>
            <consortium name="Diatom Consortium"/>
            <person name="Grigoriev I."/>
            <person name="Grimwood J."/>
            <person name="Kuo A."/>
            <person name="Otillar R.P."/>
            <person name="Salamov A."/>
            <person name="Detter J.C."/>
            <person name="Lindquist E."/>
            <person name="Shapiro H."/>
            <person name="Lucas S."/>
            <person name="Glavina del Rio T."/>
            <person name="Pitluck S."/>
            <person name="Rokhsar D."/>
            <person name="Bowler C."/>
        </authorList>
    </citation>
    <scope>GENOME REANNOTATION</scope>
    <source>
        <strain evidence="9">CCAP 1055/1</strain>
    </source>
</reference>
<evidence type="ECO:0000256" key="2">
    <source>
        <dbReference type="ARBA" id="ARBA00022490"/>
    </source>
</evidence>
<feature type="compositionally biased region" description="Polar residues" evidence="6">
    <location>
        <begin position="82"/>
        <end position="91"/>
    </location>
</feature>
<feature type="region of interest" description="Disordered" evidence="6">
    <location>
        <begin position="658"/>
        <end position="681"/>
    </location>
</feature>
<dbReference type="Pfam" id="PF00313">
    <property type="entry name" value="CSD"/>
    <property type="match status" value="1"/>
</dbReference>
<feature type="compositionally biased region" description="Basic and acidic residues" evidence="6">
    <location>
        <begin position="819"/>
        <end position="829"/>
    </location>
</feature>
<name>B7FZZ4_PHATC</name>
<feature type="compositionally biased region" description="Basic and acidic residues" evidence="6">
    <location>
        <begin position="1"/>
        <end position="17"/>
    </location>
</feature>
<dbReference type="InParanoid" id="B7FZZ4"/>
<dbReference type="RefSeq" id="XP_002180589.1">
    <property type="nucleotide sequence ID" value="XM_002180553.1"/>
</dbReference>
<dbReference type="Proteomes" id="UP000000759">
    <property type="component" value="Chromosome 9"/>
</dbReference>
<dbReference type="InterPro" id="IPR011129">
    <property type="entry name" value="CSD"/>
</dbReference>
<dbReference type="OrthoDB" id="44534at2759"/>
<feature type="region of interest" description="Disordered" evidence="6">
    <location>
        <begin position="1036"/>
        <end position="1063"/>
    </location>
</feature>
<dbReference type="HOGENOM" id="CLU_268813_0_0_1"/>
<keyword evidence="2" id="KW-0963">Cytoplasm</keyword>
<gene>
    <name evidence="8" type="ORF">PHATRDRAFT_46078</name>
</gene>
<comment type="similarity">
    <text evidence="5">Belongs to the UNR family.</text>
</comment>
<comment type="subcellular location">
    <subcellularLocation>
        <location evidence="1">Cytoplasm</location>
    </subcellularLocation>
</comment>
<feature type="domain" description="CSD" evidence="7">
    <location>
        <begin position="113"/>
        <end position="181"/>
    </location>
</feature>
<evidence type="ECO:0000259" key="7">
    <source>
        <dbReference type="PROSITE" id="PS51857"/>
    </source>
</evidence>
<feature type="region of interest" description="Disordered" evidence="6">
    <location>
        <begin position="1"/>
        <end position="111"/>
    </location>
</feature>
<evidence type="ECO:0000256" key="3">
    <source>
        <dbReference type="ARBA" id="ARBA00022737"/>
    </source>
</evidence>
<evidence type="ECO:0000256" key="5">
    <source>
        <dbReference type="ARBA" id="ARBA00044751"/>
    </source>
</evidence>
<dbReference type="PANTHER" id="PTHR12913:SF1">
    <property type="entry name" value="COLD SHOCK DOMAIN-CONTAINING PROTEIN E1"/>
    <property type="match status" value="1"/>
</dbReference>
<feature type="region of interest" description="Disordered" evidence="6">
    <location>
        <begin position="206"/>
        <end position="231"/>
    </location>
</feature>
<feature type="compositionally biased region" description="Basic and acidic residues" evidence="6">
    <location>
        <begin position="1047"/>
        <end position="1062"/>
    </location>
</feature>
<dbReference type="CDD" id="cd04458">
    <property type="entry name" value="CSP_CDS"/>
    <property type="match status" value="1"/>
</dbReference>
<evidence type="ECO:0000256" key="6">
    <source>
        <dbReference type="SAM" id="MobiDB-lite"/>
    </source>
</evidence>
<dbReference type="GeneID" id="7201322"/>
<dbReference type="GO" id="GO:0005737">
    <property type="term" value="C:cytoplasm"/>
    <property type="evidence" value="ECO:0007669"/>
    <property type="project" value="UniProtKB-SubCell"/>
</dbReference>
<dbReference type="KEGG" id="pti:PHATRDRAFT_46078"/>
<dbReference type="InterPro" id="IPR012340">
    <property type="entry name" value="NA-bd_OB-fold"/>
</dbReference>
<dbReference type="eggNOG" id="ENOG502QSJ1">
    <property type="taxonomic scope" value="Eukaryota"/>
</dbReference>